<name>A0A6P5JAR7_PHACI</name>
<keyword evidence="2 10" id="KW-0732">Signal</keyword>
<dbReference type="GO" id="GO:0042589">
    <property type="term" value="C:zymogen granule membrane"/>
    <property type="evidence" value="ECO:0007669"/>
    <property type="project" value="UniProtKB-SubCell"/>
</dbReference>
<keyword evidence="5" id="KW-0968">Cytoplasmic vesicle</keyword>
<dbReference type="GeneID" id="110198337"/>
<dbReference type="FunCoup" id="A0A6P5JAR7">
    <property type="interactions" value="16"/>
</dbReference>
<dbReference type="Pfam" id="PF15138">
    <property type="entry name" value="Syncollin"/>
    <property type="match status" value="1"/>
</dbReference>
<dbReference type="PANTHER" id="PTHR17503">
    <property type="entry name" value="SYNCOLLIN"/>
    <property type="match status" value="1"/>
</dbReference>
<dbReference type="GO" id="GO:0006887">
    <property type="term" value="P:exocytosis"/>
    <property type="evidence" value="ECO:0007669"/>
    <property type="project" value="UniProtKB-KW"/>
</dbReference>
<proteinExistence type="predicted"/>
<dbReference type="PANTHER" id="PTHR17503:SF0">
    <property type="entry name" value="SYNCOLLIN"/>
    <property type="match status" value="1"/>
</dbReference>
<evidence type="ECO:0000256" key="9">
    <source>
        <dbReference type="ARBA" id="ARBA00074712"/>
    </source>
</evidence>
<dbReference type="InterPro" id="IPR028137">
    <property type="entry name" value="Syncollin"/>
</dbReference>
<dbReference type="CTD" id="342898"/>
<dbReference type="Gene3D" id="2.60.20.10">
    <property type="entry name" value="Crystallins"/>
    <property type="match status" value="1"/>
</dbReference>
<evidence type="ECO:0000256" key="2">
    <source>
        <dbReference type="ARBA" id="ARBA00022729"/>
    </source>
</evidence>
<evidence type="ECO:0000313" key="11">
    <source>
        <dbReference type="Proteomes" id="UP000515140"/>
    </source>
</evidence>
<accession>A0A6P5JAR7</accession>
<comment type="subcellular location">
    <subcellularLocation>
        <location evidence="6">Zymogen granule lumen</location>
    </subcellularLocation>
    <subcellularLocation>
        <location evidence="8">Zymogen granule membrane</location>
        <topology evidence="8">Peripheral membrane protein</topology>
        <orientation evidence="8">Lumenal side</orientation>
    </subcellularLocation>
</comment>
<keyword evidence="1" id="KW-0268">Exocytosis</keyword>
<evidence type="ECO:0000256" key="5">
    <source>
        <dbReference type="ARBA" id="ARBA00023329"/>
    </source>
</evidence>
<dbReference type="Proteomes" id="UP000515140">
    <property type="component" value="Unplaced"/>
</dbReference>
<keyword evidence="3" id="KW-0472">Membrane</keyword>
<feature type="signal peptide" evidence="10">
    <location>
        <begin position="1"/>
        <end position="23"/>
    </location>
</feature>
<feature type="chain" id="PRO_5028265243" description="Syncollin" evidence="10">
    <location>
        <begin position="24"/>
        <end position="136"/>
    </location>
</feature>
<keyword evidence="11" id="KW-1185">Reference proteome</keyword>
<keyword evidence="4" id="KW-1015">Disulfide bond</keyword>
<evidence type="ECO:0000256" key="1">
    <source>
        <dbReference type="ARBA" id="ARBA00022483"/>
    </source>
</evidence>
<dbReference type="RefSeq" id="XP_020828211.1">
    <property type="nucleotide sequence ID" value="XM_020972552.1"/>
</dbReference>
<evidence type="ECO:0000256" key="6">
    <source>
        <dbReference type="ARBA" id="ARBA00037795"/>
    </source>
</evidence>
<comment type="function">
    <text evidence="7">Functions in exocytosis in pancreatic acinar cells regulating the fusion of zymogen granules with each other. May have a pore-forming activity on membranes and regulate exocytosis in other exocrine tissues.</text>
</comment>
<dbReference type="KEGG" id="pcw:110198337"/>
<dbReference type="InParanoid" id="A0A6P5JAR7"/>
<sequence>MALFLVPSLLLLAFLGALPGARTRCPEPADLKPEGGTRECARLYDKSDAYYENCCAGSQLSLEPGADLPYLPAGWYHAASSLVVGTRCELTVWSLRGKRGKSRKFSAGAYPRLTEYRRGLLGDWNNAIGGVYCKCN</sequence>
<organism evidence="11 12">
    <name type="scientific">Phascolarctos cinereus</name>
    <name type="common">Koala</name>
    <dbReference type="NCBI Taxonomy" id="38626"/>
    <lineage>
        <taxon>Eukaryota</taxon>
        <taxon>Metazoa</taxon>
        <taxon>Chordata</taxon>
        <taxon>Craniata</taxon>
        <taxon>Vertebrata</taxon>
        <taxon>Euteleostomi</taxon>
        <taxon>Mammalia</taxon>
        <taxon>Metatheria</taxon>
        <taxon>Diprotodontia</taxon>
        <taxon>Phascolarctidae</taxon>
        <taxon>Phascolarctos</taxon>
    </lineage>
</organism>
<evidence type="ECO:0000256" key="4">
    <source>
        <dbReference type="ARBA" id="ARBA00023157"/>
    </source>
</evidence>
<dbReference type="AlphaFoldDB" id="A0A6P5JAR7"/>
<evidence type="ECO:0000256" key="8">
    <source>
        <dbReference type="ARBA" id="ARBA00060468"/>
    </source>
</evidence>
<evidence type="ECO:0000256" key="3">
    <source>
        <dbReference type="ARBA" id="ARBA00023136"/>
    </source>
</evidence>
<dbReference type="FunFam" id="2.60.20.10:FF:000014">
    <property type="entry name" value="Syncollin"/>
    <property type="match status" value="1"/>
</dbReference>
<dbReference type="OMA" id="ALYCRCS"/>
<gene>
    <name evidence="12" type="primary">SYCN</name>
</gene>
<reference evidence="12" key="1">
    <citation type="submission" date="2025-08" db="UniProtKB">
        <authorList>
            <consortium name="RefSeq"/>
        </authorList>
    </citation>
    <scope>IDENTIFICATION</scope>
    <source>
        <tissue evidence="12">Spleen</tissue>
    </source>
</reference>
<evidence type="ECO:0000256" key="7">
    <source>
        <dbReference type="ARBA" id="ARBA00057037"/>
    </source>
</evidence>
<evidence type="ECO:0000313" key="12">
    <source>
        <dbReference type="RefSeq" id="XP_020828211.1"/>
    </source>
</evidence>
<evidence type="ECO:0000256" key="10">
    <source>
        <dbReference type="SAM" id="SignalP"/>
    </source>
</evidence>
<protein>
    <recommendedName>
        <fullName evidence="9">Syncollin</fullName>
    </recommendedName>
</protein>